<organism evidence="1 2">
    <name type="scientific">Carboxydothermus hydrogenoformans (strain ATCC BAA-161 / DSM 6008 / Z-2901)</name>
    <dbReference type="NCBI Taxonomy" id="246194"/>
    <lineage>
        <taxon>Bacteria</taxon>
        <taxon>Bacillati</taxon>
        <taxon>Bacillota</taxon>
        <taxon>Clostridia</taxon>
        <taxon>Thermoanaerobacterales</taxon>
        <taxon>Thermoanaerobacteraceae</taxon>
        <taxon>Carboxydothermus</taxon>
    </lineage>
</organism>
<keyword evidence="2" id="KW-1185">Reference proteome</keyword>
<dbReference type="eggNOG" id="ENOG5033NEE">
    <property type="taxonomic scope" value="Bacteria"/>
</dbReference>
<dbReference type="AlphaFoldDB" id="Q3A8T1"/>
<proteinExistence type="predicted"/>
<evidence type="ECO:0000313" key="1">
    <source>
        <dbReference type="EMBL" id="ABB16161.1"/>
    </source>
</evidence>
<dbReference type="RefSeq" id="WP_011345524.1">
    <property type="nucleotide sequence ID" value="NC_007503.1"/>
</dbReference>
<dbReference type="KEGG" id="chy:CHY_2661"/>
<dbReference type="EMBL" id="CP000141">
    <property type="protein sequence ID" value="ABB16161.1"/>
    <property type="molecule type" value="Genomic_DNA"/>
</dbReference>
<dbReference type="Proteomes" id="UP000002706">
    <property type="component" value="Chromosome"/>
</dbReference>
<evidence type="ECO:0000313" key="2">
    <source>
        <dbReference type="Proteomes" id="UP000002706"/>
    </source>
</evidence>
<accession>Q3A8T1</accession>
<dbReference type="InParanoid" id="Q3A8T1"/>
<reference evidence="1 2" key="1">
    <citation type="journal article" date="2005" name="PLoS Genet.">
        <title>Life in hot carbon monoxide: the complete genome sequence of Carboxydothermus hydrogenoformans Z-2901.</title>
        <authorList>
            <person name="Wu M."/>
            <person name="Ren Q."/>
            <person name="Durkin A.S."/>
            <person name="Daugherty S.C."/>
            <person name="Brinkac L.M."/>
            <person name="Dodson R.J."/>
            <person name="Madupu R."/>
            <person name="Sullivan S.A."/>
            <person name="Kolonay J.F."/>
            <person name="Haft D.H."/>
            <person name="Nelson W.C."/>
            <person name="Tallon L.J."/>
            <person name="Jones K.M."/>
            <person name="Ulrich L.E."/>
            <person name="Gonzalez J.M."/>
            <person name="Zhulin I.B."/>
            <person name="Robb F.T."/>
            <person name="Eisen J.A."/>
        </authorList>
    </citation>
    <scope>NUCLEOTIDE SEQUENCE [LARGE SCALE GENOMIC DNA]</scope>
    <source>
        <strain evidence="2">ATCC BAA-161 / DSM 6008 / Z-2901</strain>
    </source>
</reference>
<protein>
    <submittedName>
        <fullName evidence="1">Uncharacterized protein</fullName>
    </submittedName>
</protein>
<name>Q3A8T1_CARHZ</name>
<gene>
    <name evidence="1" type="ordered locus">CHY_2661</name>
</gene>
<dbReference type="HOGENOM" id="CLU_196588_0_0_9"/>
<sequence length="79" mass="9208">MPRKIIFAEDCLRESGFSDEQTIKQWVKNIINKSVDYINKITDGSKGVIVDEEHRIFIKFYVAGKAILIDEIREEFCIV</sequence>